<dbReference type="Gene3D" id="3.40.800.20">
    <property type="entry name" value="Histone deacetylase domain"/>
    <property type="match status" value="1"/>
</dbReference>
<dbReference type="Proteomes" id="UP001489004">
    <property type="component" value="Unassembled WGS sequence"/>
</dbReference>
<dbReference type="SUPFAM" id="SSF52768">
    <property type="entry name" value="Arginase/deacetylase"/>
    <property type="match status" value="1"/>
</dbReference>
<dbReference type="GO" id="GO:0004407">
    <property type="term" value="F:histone deacetylase activity"/>
    <property type="evidence" value="ECO:0007669"/>
    <property type="project" value="TreeGrafter"/>
</dbReference>
<feature type="region of interest" description="Disordered" evidence="1">
    <location>
        <begin position="658"/>
        <end position="683"/>
    </location>
</feature>
<feature type="region of interest" description="Disordered" evidence="1">
    <location>
        <begin position="260"/>
        <end position="289"/>
    </location>
</feature>
<feature type="domain" description="Histone deacetylase" evidence="2">
    <location>
        <begin position="312"/>
        <end position="607"/>
    </location>
</feature>
<dbReference type="InterPro" id="IPR023801">
    <property type="entry name" value="His_deacetylse_dom"/>
</dbReference>
<dbReference type="Pfam" id="PF00850">
    <property type="entry name" value="Hist_deacetyl"/>
    <property type="match status" value="1"/>
</dbReference>
<sequence>MNGDSEPQSPESGPEGLTSLSGDPDASASEEPSLAPEGWLDAADVDAEGRWISHDDVQALNAWGSLDGHPFEQAFAEERIPDLLSPPAERQQKSSDTASSDGFGMADVVVGPAGHAVGGRSGSETLLTEPASDGEASSDDEHSRDDGLAGPYSQDDIEVPEDVAKALGTANLHQLARAPSGGLDESDHERNAAGEESGSESEDGDWPARDGHPSTSSGSADYGSSDEEFSMRYCTNCTSAVDGNLCMDCGHRPDDDQALFDAAGPMSRNDSGELLSQGAPSTSGRQLPSSQSTLLAWDERMMLHEEGKHSPHPERPDRIRAVIARLLSSGLAERCTRIPCREATREEVTACHRGHLMDAVASLSAKAASPDEEGTGGPAYFTSDTYVNAHTYQCARLAAGGCVDVATAVARGEASCGAAIVRPPGHHAESGMAMGFCFFNNAGIAARAAQAAGARRVLIMDWDVHHGNGTQHIFEDDPSVLYMSIHRYDGGHFYPGTGAVDEVGVGDGEGYTVNVPWAMGGMGNGDYIAAFNHVILPIAYEFRPDIIIVSAGFDAAAGDPIGGCRLTKEAFGHMTALLGAVAPLAVLLEGGYNLSALAACSEATLRVLCGERPAPLPGSCAPSTMGMMAVQEAVRTQARYWKCLKGLVQRPPFNPYSTPYSLAPGQRHPQLPNPGDADPGGGH</sequence>
<evidence type="ECO:0000256" key="1">
    <source>
        <dbReference type="SAM" id="MobiDB-lite"/>
    </source>
</evidence>
<reference evidence="3 4" key="1">
    <citation type="journal article" date="2024" name="Nat. Commun.">
        <title>Phylogenomics reveals the evolutionary origins of lichenization in chlorophyte algae.</title>
        <authorList>
            <person name="Puginier C."/>
            <person name="Libourel C."/>
            <person name="Otte J."/>
            <person name="Skaloud P."/>
            <person name="Haon M."/>
            <person name="Grisel S."/>
            <person name="Petersen M."/>
            <person name="Berrin J.G."/>
            <person name="Delaux P.M."/>
            <person name="Dal Grande F."/>
            <person name="Keller J."/>
        </authorList>
    </citation>
    <scope>NUCLEOTIDE SEQUENCE [LARGE SCALE GENOMIC DNA]</scope>
    <source>
        <strain evidence="3 4">SAG 2043</strain>
    </source>
</reference>
<dbReference type="GO" id="GO:0005737">
    <property type="term" value="C:cytoplasm"/>
    <property type="evidence" value="ECO:0007669"/>
    <property type="project" value="TreeGrafter"/>
</dbReference>
<feature type="compositionally biased region" description="Low complexity" evidence="1">
    <location>
        <begin position="106"/>
        <end position="115"/>
    </location>
</feature>
<proteinExistence type="predicted"/>
<keyword evidence="4" id="KW-1185">Reference proteome</keyword>
<feature type="compositionally biased region" description="Polar residues" evidence="1">
    <location>
        <begin position="278"/>
        <end position="289"/>
    </location>
</feature>
<organism evidence="3 4">
    <name type="scientific">[Myrmecia] bisecta</name>
    <dbReference type="NCBI Taxonomy" id="41462"/>
    <lineage>
        <taxon>Eukaryota</taxon>
        <taxon>Viridiplantae</taxon>
        <taxon>Chlorophyta</taxon>
        <taxon>core chlorophytes</taxon>
        <taxon>Trebouxiophyceae</taxon>
        <taxon>Trebouxiales</taxon>
        <taxon>Trebouxiaceae</taxon>
        <taxon>Myrmecia</taxon>
    </lineage>
</organism>
<dbReference type="GO" id="GO:0040029">
    <property type="term" value="P:epigenetic regulation of gene expression"/>
    <property type="evidence" value="ECO:0007669"/>
    <property type="project" value="TreeGrafter"/>
</dbReference>
<comment type="caution">
    <text evidence="3">The sequence shown here is derived from an EMBL/GenBank/DDBJ whole genome shotgun (WGS) entry which is preliminary data.</text>
</comment>
<evidence type="ECO:0000313" key="3">
    <source>
        <dbReference type="EMBL" id="KAK9818191.1"/>
    </source>
</evidence>
<name>A0AAW1QB35_9CHLO</name>
<feature type="region of interest" description="Disordered" evidence="1">
    <location>
        <begin position="73"/>
        <end position="225"/>
    </location>
</feature>
<feature type="region of interest" description="Disordered" evidence="1">
    <location>
        <begin position="1"/>
        <end position="42"/>
    </location>
</feature>
<dbReference type="InterPro" id="IPR000286">
    <property type="entry name" value="HDACs"/>
</dbReference>
<accession>A0AAW1QB35</accession>
<evidence type="ECO:0000313" key="4">
    <source>
        <dbReference type="Proteomes" id="UP001489004"/>
    </source>
</evidence>
<gene>
    <name evidence="3" type="ORF">WJX72_008532</name>
</gene>
<dbReference type="GO" id="GO:0000118">
    <property type="term" value="C:histone deacetylase complex"/>
    <property type="evidence" value="ECO:0007669"/>
    <property type="project" value="TreeGrafter"/>
</dbReference>
<dbReference type="InterPro" id="IPR023696">
    <property type="entry name" value="Ureohydrolase_dom_sf"/>
</dbReference>
<dbReference type="PRINTS" id="PR01270">
    <property type="entry name" value="HDASUPER"/>
</dbReference>
<dbReference type="AlphaFoldDB" id="A0AAW1QB35"/>
<feature type="compositionally biased region" description="Polar residues" evidence="1">
    <location>
        <begin position="1"/>
        <end position="11"/>
    </location>
</feature>
<dbReference type="PANTHER" id="PTHR10625:SF25">
    <property type="entry name" value="HISTONE DEACETYLASE 18-RELATED"/>
    <property type="match status" value="1"/>
</dbReference>
<protein>
    <recommendedName>
        <fullName evidence="2">Histone deacetylase domain-containing protein</fullName>
    </recommendedName>
</protein>
<feature type="compositionally biased region" description="Low complexity" evidence="1">
    <location>
        <begin position="214"/>
        <end position="223"/>
    </location>
</feature>
<dbReference type="PANTHER" id="PTHR10625">
    <property type="entry name" value="HISTONE DEACETYLASE HDAC1-RELATED"/>
    <property type="match status" value="1"/>
</dbReference>
<dbReference type="EMBL" id="JALJOR010000004">
    <property type="protein sequence ID" value="KAK9818191.1"/>
    <property type="molecule type" value="Genomic_DNA"/>
</dbReference>
<evidence type="ECO:0000259" key="2">
    <source>
        <dbReference type="Pfam" id="PF00850"/>
    </source>
</evidence>
<dbReference type="InterPro" id="IPR037138">
    <property type="entry name" value="His_deacetylse_dom_sf"/>
</dbReference>